<dbReference type="EMBL" id="NKHZ01000025">
    <property type="protein sequence ID" value="PNS20086.1"/>
    <property type="molecule type" value="Genomic_DNA"/>
</dbReference>
<protein>
    <submittedName>
        <fullName evidence="1">Uncharacterized protein</fullName>
    </submittedName>
</protein>
<dbReference type="AlphaFoldDB" id="A0A2K1QYE7"/>
<accession>A0A2K1QYE7</accession>
<keyword evidence="2" id="KW-1185">Reference proteome</keyword>
<sequence>MFGLPWQSPAVQNAYQQRYNRARLHAQVLAFGGQIDIHPLTDVHKVEIAIECYKAGATDLLPEINRRIAELPNGELPFGHPMAGEELPLQMFDSNTRVLMGDECDELWAEVCDIDCGSFLTIVRLSRLSSADMQRVGQAINAAGLVLEFARAGEFIVNMADWCSERFGEITVFNNLPALTPEQIEEAGVEAAQIYDAVRSQYPNPLYNLGPALHIARAIKKRLDEQELRLAREPRVFKSYFALHKFTEEERRDLYEKARTEPSVPAFDQFLEDLEKADENAGQALSNEMMGPRRPEYEQQIAFRRMIYDALDQRLDENGNFGPGI</sequence>
<name>A0A2K1QYE7_9PEZI</name>
<gene>
    <name evidence="1" type="ORF">CAC42_5536</name>
</gene>
<dbReference type="Proteomes" id="UP000243797">
    <property type="component" value="Unassembled WGS sequence"/>
</dbReference>
<comment type="caution">
    <text evidence="1">The sequence shown here is derived from an EMBL/GenBank/DDBJ whole genome shotgun (WGS) entry which is preliminary data.</text>
</comment>
<dbReference type="InParanoid" id="A0A2K1QYE7"/>
<proteinExistence type="predicted"/>
<evidence type="ECO:0000313" key="1">
    <source>
        <dbReference type="EMBL" id="PNS20086.1"/>
    </source>
</evidence>
<evidence type="ECO:0000313" key="2">
    <source>
        <dbReference type="Proteomes" id="UP000243797"/>
    </source>
</evidence>
<organism evidence="1 2">
    <name type="scientific">Sphaceloma murrayae</name>
    <dbReference type="NCBI Taxonomy" id="2082308"/>
    <lineage>
        <taxon>Eukaryota</taxon>
        <taxon>Fungi</taxon>
        <taxon>Dikarya</taxon>
        <taxon>Ascomycota</taxon>
        <taxon>Pezizomycotina</taxon>
        <taxon>Dothideomycetes</taxon>
        <taxon>Dothideomycetidae</taxon>
        <taxon>Myriangiales</taxon>
        <taxon>Elsinoaceae</taxon>
        <taxon>Sphaceloma</taxon>
    </lineage>
</organism>
<reference evidence="1 2" key="1">
    <citation type="submission" date="2017-06" db="EMBL/GenBank/DDBJ databases">
        <title>Draft genome sequence of a variant of Elsinoe murrayae.</title>
        <authorList>
            <person name="Cheng Q."/>
        </authorList>
    </citation>
    <scope>NUCLEOTIDE SEQUENCE [LARGE SCALE GENOMIC DNA]</scope>
    <source>
        <strain evidence="1 2">CQ-2017a</strain>
    </source>
</reference>